<comment type="caution">
    <text evidence="1">The sequence shown here is derived from an EMBL/GenBank/DDBJ whole genome shotgun (WGS) entry which is preliminary data.</text>
</comment>
<name>A0A9J5WSH8_SOLCO</name>
<reference evidence="1 2" key="1">
    <citation type="submission" date="2020-09" db="EMBL/GenBank/DDBJ databases">
        <title>De no assembly of potato wild relative species, Solanum commersonii.</title>
        <authorList>
            <person name="Cho K."/>
        </authorList>
    </citation>
    <scope>NUCLEOTIDE SEQUENCE [LARGE SCALE GENOMIC DNA]</scope>
    <source>
        <strain evidence="1">LZ3.2</strain>
        <tissue evidence="1">Leaf</tissue>
    </source>
</reference>
<dbReference type="AlphaFoldDB" id="A0A9J5WSH8"/>
<organism evidence="1 2">
    <name type="scientific">Solanum commersonii</name>
    <name type="common">Commerson's wild potato</name>
    <name type="synonym">Commerson's nightshade</name>
    <dbReference type="NCBI Taxonomy" id="4109"/>
    <lineage>
        <taxon>Eukaryota</taxon>
        <taxon>Viridiplantae</taxon>
        <taxon>Streptophyta</taxon>
        <taxon>Embryophyta</taxon>
        <taxon>Tracheophyta</taxon>
        <taxon>Spermatophyta</taxon>
        <taxon>Magnoliopsida</taxon>
        <taxon>eudicotyledons</taxon>
        <taxon>Gunneridae</taxon>
        <taxon>Pentapetalae</taxon>
        <taxon>asterids</taxon>
        <taxon>lamiids</taxon>
        <taxon>Solanales</taxon>
        <taxon>Solanaceae</taxon>
        <taxon>Solanoideae</taxon>
        <taxon>Solaneae</taxon>
        <taxon>Solanum</taxon>
    </lineage>
</organism>
<evidence type="ECO:0000313" key="2">
    <source>
        <dbReference type="Proteomes" id="UP000824120"/>
    </source>
</evidence>
<evidence type="ECO:0000313" key="1">
    <source>
        <dbReference type="EMBL" id="KAG5578215.1"/>
    </source>
</evidence>
<keyword evidence="2" id="KW-1185">Reference proteome</keyword>
<proteinExistence type="predicted"/>
<protein>
    <submittedName>
        <fullName evidence="1">Uncharacterized protein</fullName>
    </submittedName>
</protein>
<gene>
    <name evidence="1" type="ORF">H5410_058349</name>
</gene>
<dbReference type="Proteomes" id="UP000824120">
    <property type="component" value="Chromosome 11"/>
</dbReference>
<dbReference type="EMBL" id="JACXVP010000011">
    <property type="protein sequence ID" value="KAG5578215.1"/>
    <property type="molecule type" value="Genomic_DNA"/>
</dbReference>
<sequence length="134" mass="15623">MVQFNSGVPRDIDIYYNKVSFPRTGCLTDGGKRHSSSRLICHIHFAKPDYQIWSSPDQLQKRSRCTRSPRAPEIKTRFKTKLTCMETKIKMLQKMSCQMEVTASTNPSFTNRHVKKFSTKYISMLNSSRRPTRK</sequence>
<accession>A0A9J5WSH8</accession>